<dbReference type="PROSITE" id="PS50294">
    <property type="entry name" value="WD_REPEATS_REGION"/>
    <property type="match status" value="1"/>
</dbReference>
<accession>A0AAV9MXU5</accession>
<keyword evidence="10" id="KW-1185">Reference proteome</keyword>
<dbReference type="GO" id="GO:0006364">
    <property type="term" value="P:rRNA processing"/>
    <property type="evidence" value="ECO:0007669"/>
    <property type="project" value="UniProtKB-KW"/>
</dbReference>
<feature type="region of interest" description="Disordered" evidence="8">
    <location>
        <begin position="52"/>
        <end position="78"/>
    </location>
</feature>
<dbReference type="EMBL" id="JAVRRD010000030">
    <property type="protein sequence ID" value="KAK5046388.1"/>
    <property type="molecule type" value="Genomic_DNA"/>
</dbReference>
<evidence type="ECO:0000256" key="5">
    <source>
        <dbReference type="ARBA" id="ARBA00023242"/>
    </source>
</evidence>
<evidence type="ECO:0000256" key="6">
    <source>
        <dbReference type="ARBA" id="ARBA00025767"/>
    </source>
</evidence>
<dbReference type="PROSITE" id="PS50082">
    <property type="entry name" value="WD_REPEATS_2"/>
    <property type="match status" value="1"/>
</dbReference>
<evidence type="ECO:0000256" key="1">
    <source>
        <dbReference type="ARBA" id="ARBA00004604"/>
    </source>
</evidence>
<reference evidence="9 10" key="1">
    <citation type="submission" date="2023-08" db="EMBL/GenBank/DDBJ databases">
        <title>Black Yeasts Isolated from many extreme environments.</title>
        <authorList>
            <person name="Coleine C."/>
            <person name="Stajich J.E."/>
            <person name="Selbmann L."/>
        </authorList>
    </citation>
    <scope>NUCLEOTIDE SEQUENCE [LARGE SCALE GENOMIC DNA]</scope>
    <source>
        <strain evidence="9 10">CCFEE 5792</strain>
    </source>
</reference>
<feature type="region of interest" description="Disordered" evidence="8">
    <location>
        <begin position="306"/>
        <end position="330"/>
    </location>
</feature>
<dbReference type="SMART" id="SM00320">
    <property type="entry name" value="WD40"/>
    <property type="match status" value="3"/>
</dbReference>
<comment type="subcellular location">
    <subcellularLocation>
        <location evidence="1">Nucleus</location>
        <location evidence="1">Nucleolus</location>
    </subcellularLocation>
</comment>
<feature type="compositionally biased region" description="Polar residues" evidence="8">
    <location>
        <begin position="317"/>
        <end position="330"/>
    </location>
</feature>
<dbReference type="InterPro" id="IPR045161">
    <property type="entry name" value="Utp18"/>
</dbReference>
<dbReference type="InterPro" id="IPR015943">
    <property type="entry name" value="WD40/YVTN_repeat-like_dom_sf"/>
</dbReference>
<name>A0AAV9MXU5_9EURO</name>
<dbReference type="PANTHER" id="PTHR18359:SF0">
    <property type="entry name" value="U3 SMALL NUCLEOLAR RNA-ASSOCIATED PROTEIN 18 HOMOLOG"/>
    <property type="match status" value="1"/>
</dbReference>
<dbReference type="Proteomes" id="UP001358417">
    <property type="component" value="Unassembled WGS sequence"/>
</dbReference>
<evidence type="ECO:0000313" key="9">
    <source>
        <dbReference type="EMBL" id="KAK5046388.1"/>
    </source>
</evidence>
<evidence type="ECO:0000256" key="7">
    <source>
        <dbReference type="PROSITE-ProRule" id="PRU00221"/>
    </source>
</evidence>
<feature type="region of interest" description="Disordered" evidence="8">
    <location>
        <begin position="507"/>
        <end position="528"/>
    </location>
</feature>
<evidence type="ECO:0000256" key="4">
    <source>
        <dbReference type="ARBA" id="ARBA00022737"/>
    </source>
</evidence>
<dbReference type="GO" id="GO:0034388">
    <property type="term" value="C:Pwp2p-containing subcomplex of 90S preribosome"/>
    <property type="evidence" value="ECO:0007669"/>
    <property type="project" value="TreeGrafter"/>
</dbReference>
<keyword evidence="5" id="KW-0539">Nucleus</keyword>
<dbReference type="RefSeq" id="XP_064701979.1">
    <property type="nucleotide sequence ID" value="XM_064851738.1"/>
</dbReference>
<proteinExistence type="inferred from homology"/>
<evidence type="ECO:0000256" key="3">
    <source>
        <dbReference type="ARBA" id="ARBA00022574"/>
    </source>
</evidence>
<dbReference type="GeneID" id="89976353"/>
<evidence type="ECO:0000256" key="8">
    <source>
        <dbReference type="SAM" id="MobiDB-lite"/>
    </source>
</evidence>
<dbReference type="InterPro" id="IPR036322">
    <property type="entry name" value="WD40_repeat_dom_sf"/>
</dbReference>
<feature type="compositionally biased region" description="Acidic residues" evidence="8">
    <location>
        <begin position="62"/>
        <end position="78"/>
    </location>
</feature>
<feature type="compositionally biased region" description="Polar residues" evidence="8">
    <location>
        <begin position="510"/>
        <end position="523"/>
    </location>
</feature>
<dbReference type="Gene3D" id="2.130.10.10">
    <property type="entry name" value="YVTN repeat-like/Quinoprotein amine dehydrogenase"/>
    <property type="match status" value="1"/>
</dbReference>
<comment type="similarity">
    <text evidence="6">Belongs to the WD repeat UTP18 family.</text>
</comment>
<evidence type="ECO:0000256" key="2">
    <source>
        <dbReference type="ARBA" id="ARBA00022552"/>
    </source>
</evidence>
<gene>
    <name evidence="9" type="ORF">LTR84_008189</name>
</gene>
<keyword evidence="2" id="KW-0698">rRNA processing</keyword>
<organism evidence="9 10">
    <name type="scientific">Exophiala bonariae</name>
    <dbReference type="NCBI Taxonomy" id="1690606"/>
    <lineage>
        <taxon>Eukaryota</taxon>
        <taxon>Fungi</taxon>
        <taxon>Dikarya</taxon>
        <taxon>Ascomycota</taxon>
        <taxon>Pezizomycotina</taxon>
        <taxon>Eurotiomycetes</taxon>
        <taxon>Chaetothyriomycetidae</taxon>
        <taxon>Chaetothyriales</taxon>
        <taxon>Herpotrichiellaceae</taxon>
        <taxon>Exophiala</taxon>
    </lineage>
</organism>
<dbReference type="Pfam" id="PF00400">
    <property type="entry name" value="WD40"/>
    <property type="match status" value="1"/>
</dbReference>
<keyword evidence="3 7" id="KW-0853">WD repeat</keyword>
<dbReference type="GO" id="GO:0032040">
    <property type="term" value="C:small-subunit processome"/>
    <property type="evidence" value="ECO:0007669"/>
    <property type="project" value="TreeGrafter"/>
</dbReference>
<dbReference type="FunFam" id="2.130.10.10:FF:000549">
    <property type="entry name" value="Small nucleolar ribonucleoprotein complex subunit"/>
    <property type="match status" value="1"/>
</dbReference>
<evidence type="ECO:0000313" key="10">
    <source>
        <dbReference type="Proteomes" id="UP001358417"/>
    </source>
</evidence>
<feature type="region of interest" description="Disordered" evidence="8">
    <location>
        <begin position="1"/>
        <end position="23"/>
    </location>
</feature>
<sequence>MEAPTRMRKQPEKKAKGTDNLEKDDVELRLEKALFGDDAGFLDSLKRQDDAGQRSLVRFRDDESEDSGAGEDDDDGRLSDVADEDLFFLDAGTGALPAAVTRELEQSAPSEIDAQRQQAWYDSDDDRLTVSLASNPRLRKLRDTADDDIVNGREYIERLQRQYERLHPTPEWVTYARKRRRLSQDAELDSDSDISTGDDDAGEALISAKPLADLLRTAGSLSRIDVKTTSAKGKRKLRPEVIDIQRTKEVAGGGPSSIDTLQFHPHYPLLLSAGPSSTITLYHISPHPPNPNPIVTSLHVRGTPIHTAQFCQPPPTTETSSDNNNEQDPTDQTRIFFASRRRYFHTWSLSTGQVQKITRAMYGAARHSQRTMEQFKLSPCGRWMGLVSSAKKGGGAINVLSTSTMQWQCSCRVDSRGGVADFAWWRDGNGFAAVGKNGEVCEYDIPTKSVVRRWLDDGAVGTTIIALGGHIGSAHEDFVGGSRWVALGSSSGIVNLYDRRSWLETEKTKPTSTTNAGLKPSTTVDHRPTPLRSFTQLTTPTSHLTFSSDGQMLVMASRWKKDALRLIHLPSATVYRNWPTEKTSLGRISSLALSPDGGYLAVANEAGKIRLWEIRD</sequence>
<dbReference type="AlphaFoldDB" id="A0AAV9MXU5"/>
<feature type="compositionally biased region" description="Basic and acidic residues" evidence="8">
    <location>
        <begin position="9"/>
        <end position="23"/>
    </location>
</feature>
<keyword evidence="4" id="KW-0677">Repeat</keyword>
<dbReference type="InterPro" id="IPR001680">
    <property type="entry name" value="WD40_rpt"/>
</dbReference>
<dbReference type="PANTHER" id="PTHR18359">
    <property type="entry name" value="WD-REPEAT PROTEIN-RELATED"/>
    <property type="match status" value="1"/>
</dbReference>
<dbReference type="SUPFAM" id="SSF50978">
    <property type="entry name" value="WD40 repeat-like"/>
    <property type="match status" value="1"/>
</dbReference>
<protein>
    <recommendedName>
        <fullName evidence="11">U3 small nucleolar RNA-associated protein 18</fullName>
    </recommendedName>
</protein>
<evidence type="ECO:0008006" key="11">
    <source>
        <dbReference type="Google" id="ProtNLM"/>
    </source>
</evidence>
<comment type="caution">
    <text evidence="9">The sequence shown here is derived from an EMBL/GenBank/DDBJ whole genome shotgun (WGS) entry which is preliminary data.</text>
</comment>
<feature type="repeat" description="WD" evidence="7">
    <location>
        <begin position="588"/>
        <end position="616"/>
    </location>
</feature>